<comment type="caution">
    <text evidence="1">The sequence shown here is derived from an EMBL/GenBank/DDBJ whole genome shotgun (WGS) entry which is preliminary data.</text>
</comment>
<name>A0A9D1X4D4_9FIRM</name>
<evidence type="ECO:0000313" key="2">
    <source>
        <dbReference type="Proteomes" id="UP000886805"/>
    </source>
</evidence>
<reference evidence="1" key="1">
    <citation type="journal article" date="2021" name="PeerJ">
        <title>Extensive microbial diversity within the chicken gut microbiome revealed by metagenomics and culture.</title>
        <authorList>
            <person name="Gilroy R."/>
            <person name="Ravi A."/>
            <person name="Getino M."/>
            <person name="Pursley I."/>
            <person name="Horton D.L."/>
            <person name="Alikhan N.F."/>
            <person name="Baker D."/>
            <person name="Gharbi K."/>
            <person name="Hall N."/>
            <person name="Watson M."/>
            <person name="Adriaenssens E.M."/>
            <person name="Foster-Nyarko E."/>
            <person name="Jarju S."/>
            <person name="Secka A."/>
            <person name="Antonio M."/>
            <person name="Oren A."/>
            <person name="Chaudhuri R.R."/>
            <person name="La Ragione R."/>
            <person name="Hildebrand F."/>
            <person name="Pallen M.J."/>
        </authorList>
    </citation>
    <scope>NUCLEOTIDE SEQUENCE</scope>
    <source>
        <strain evidence="1">ChiSxjej3B15-1167</strain>
    </source>
</reference>
<sequence>MKKGENLKRKNLPTMQQLSYLMELYHLQAERGVVDKVAKACGVSHSSVSRYFKSCVKNGLLTEKYQFTGMGRIRMEGYREIMTGLREYFTAMGIPPEEVEDNVRNQVEHVEFHVLTSMVKNMRQQAKGDGVQKVERCRGDLPLELFEKGDWEVYFLILHLQEQRQTGVSMADRGFKKPARLHLSEDEAWLELTVCEMTARSRVNGQLMRGHLDSLKYACDGILYQADIRDGKVRIPLSACRFQRRKGGEMKGMVAVTATCDVGRTHMPESTAVLIFWL</sequence>
<dbReference type="AlphaFoldDB" id="A0A9D1X4D4"/>
<gene>
    <name evidence="1" type="ORF">H9849_06720</name>
</gene>
<accession>A0A9D1X4D4</accession>
<dbReference type="EMBL" id="DXEQ01000199">
    <property type="protein sequence ID" value="HIX72699.1"/>
    <property type="molecule type" value="Genomic_DNA"/>
</dbReference>
<dbReference type="Gene3D" id="1.10.10.10">
    <property type="entry name" value="Winged helix-like DNA-binding domain superfamily/Winged helix DNA-binding domain"/>
    <property type="match status" value="1"/>
</dbReference>
<dbReference type="Proteomes" id="UP000886805">
    <property type="component" value="Unassembled WGS sequence"/>
</dbReference>
<dbReference type="InterPro" id="IPR036388">
    <property type="entry name" value="WH-like_DNA-bd_sf"/>
</dbReference>
<protein>
    <submittedName>
        <fullName evidence="1">Uncharacterized protein</fullName>
    </submittedName>
</protein>
<organism evidence="1 2">
    <name type="scientific">Candidatus Anaerobutyricum stercoripullorum</name>
    <dbReference type="NCBI Taxonomy" id="2838456"/>
    <lineage>
        <taxon>Bacteria</taxon>
        <taxon>Bacillati</taxon>
        <taxon>Bacillota</taxon>
        <taxon>Clostridia</taxon>
        <taxon>Lachnospirales</taxon>
        <taxon>Lachnospiraceae</taxon>
        <taxon>Anaerobutyricum</taxon>
    </lineage>
</organism>
<evidence type="ECO:0000313" key="1">
    <source>
        <dbReference type="EMBL" id="HIX72699.1"/>
    </source>
</evidence>
<proteinExistence type="predicted"/>
<reference evidence="1" key="2">
    <citation type="submission" date="2021-04" db="EMBL/GenBank/DDBJ databases">
        <authorList>
            <person name="Gilroy R."/>
        </authorList>
    </citation>
    <scope>NUCLEOTIDE SEQUENCE</scope>
    <source>
        <strain evidence="1">ChiSxjej3B15-1167</strain>
    </source>
</reference>